<dbReference type="PANTHER" id="PTHR30537:SF3">
    <property type="entry name" value="TRANSCRIPTIONAL REGULATORY PROTEIN"/>
    <property type="match status" value="1"/>
</dbReference>
<evidence type="ECO:0000256" key="2">
    <source>
        <dbReference type="ARBA" id="ARBA00023015"/>
    </source>
</evidence>
<dbReference type="SUPFAM" id="SSF53850">
    <property type="entry name" value="Periplasmic binding protein-like II"/>
    <property type="match status" value="1"/>
</dbReference>
<evidence type="ECO:0000313" key="7">
    <source>
        <dbReference type="Proteomes" id="UP000702952"/>
    </source>
</evidence>
<dbReference type="InterPro" id="IPR036390">
    <property type="entry name" value="WH_DNA-bd_sf"/>
</dbReference>
<dbReference type="InterPro" id="IPR000847">
    <property type="entry name" value="LysR_HTH_N"/>
</dbReference>
<organism evidence="6 7">
    <name type="scientific">Agrobacterium tumefaciens</name>
    <dbReference type="NCBI Taxonomy" id="358"/>
    <lineage>
        <taxon>Bacteria</taxon>
        <taxon>Pseudomonadati</taxon>
        <taxon>Pseudomonadota</taxon>
        <taxon>Alphaproteobacteria</taxon>
        <taxon>Hyphomicrobiales</taxon>
        <taxon>Rhizobiaceae</taxon>
        <taxon>Rhizobium/Agrobacterium group</taxon>
        <taxon>Agrobacterium</taxon>
        <taxon>Agrobacterium tumefaciens complex</taxon>
    </lineage>
</organism>
<sequence length="323" mass="35647">MSGAAIQNLIIRSRDVSWDFYRTFLSVLRDGSLSAAARELGITQPTAGRHIGALEEAIGFPLFIRSPHGLMPTEAALALRPYAENLAATAAALMRAASGEVGKIEGTVRISASDIIGVEMLPPIIAAMQEIHPRLEIELSLSDTLEDLLRREADIAIRMTEPQQDAIVMRYIGNFRLGFHATRDYLARAGIPKNMEELNNHRMIGFDRKTPFIRAAIQRMRSLDPEIPDIEEISFEIRADSNLAQLAMIRASAGIGVCQIGLARKDPRLIQVLPKTDIPLHAWVAMHENLKTSPRCRAVFSALVDGLKAHLKETDPGAPPQRR</sequence>
<reference evidence="6" key="1">
    <citation type="journal article" date="2020" name="Science">
        <title>Unexpected conservation and global transmission of agrobacterial virulence plasmids.</title>
        <authorList>
            <person name="Weisberg A.J."/>
            <person name="Davis E.W. 2nd"/>
            <person name="Tabima J."/>
            <person name="Belcher M.S."/>
            <person name="Miller M."/>
            <person name="Kuo C.H."/>
            <person name="Loper J.E."/>
            <person name="Grunwald N.J."/>
            <person name="Putnam M.L."/>
            <person name="Chang J.H."/>
        </authorList>
    </citation>
    <scope>NUCLEOTIDE SEQUENCE</scope>
    <source>
        <strain evidence="6">17-1853-1a</strain>
    </source>
</reference>
<evidence type="ECO:0000256" key="3">
    <source>
        <dbReference type="ARBA" id="ARBA00023125"/>
    </source>
</evidence>
<keyword evidence="3" id="KW-0238">DNA-binding</keyword>
<keyword evidence="4" id="KW-0804">Transcription</keyword>
<dbReference type="GO" id="GO:0003700">
    <property type="term" value="F:DNA-binding transcription factor activity"/>
    <property type="evidence" value="ECO:0007669"/>
    <property type="project" value="InterPro"/>
</dbReference>
<dbReference type="EMBL" id="JAAMAY010000030">
    <property type="protein sequence ID" value="NTC30080.1"/>
    <property type="molecule type" value="Genomic_DNA"/>
</dbReference>
<dbReference type="Gene3D" id="3.40.190.290">
    <property type="match status" value="1"/>
</dbReference>
<dbReference type="GO" id="GO:0043565">
    <property type="term" value="F:sequence-specific DNA binding"/>
    <property type="evidence" value="ECO:0007669"/>
    <property type="project" value="TreeGrafter"/>
</dbReference>
<dbReference type="Pfam" id="PF00126">
    <property type="entry name" value="HTH_1"/>
    <property type="match status" value="1"/>
</dbReference>
<evidence type="ECO:0000256" key="1">
    <source>
        <dbReference type="ARBA" id="ARBA00009437"/>
    </source>
</evidence>
<feature type="domain" description="HTH lysR-type" evidence="5">
    <location>
        <begin position="22"/>
        <end position="73"/>
    </location>
</feature>
<dbReference type="AlphaFoldDB" id="A0AA44F785"/>
<dbReference type="InterPro" id="IPR005119">
    <property type="entry name" value="LysR_subst-bd"/>
</dbReference>
<dbReference type="Gene3D" id="1.10.10.10">
    <property type="entry name" value="Winged helix-like DNA-binding domain superfamily/Winged helix DNA-binding domain"/>
    <property type="match status" value="1"/>
</dbReference>
<name>A0AA44F785_AGRTU</name>
<comment type="caution">
    <text evidence="6">The sequence shown here is derived from an EMBL/GenBank/DDBJ whole genome shotgun (WGS) entry which is preliminary data.</text>
</comment>
<dbReference type="InterPro" id="IPR058163">
    <property type="entry name" value="LysR-type_TF_proteobact-type"/>
</dbReference>
<accession>A0AA44F785</accession>
<evidence type="ECO:0000313" key="6">
    <source>
        <dbReference type="EMBL" id="NTC30080.1"/>
    </source>
</evidence>
<gene>
    <name evidence="6" type="ORF">G6M46_18255</name>
</gene>
<dbReference type="PRINTS" id="PR00039">
    <property type="entry name" value="HTHLYSR"/>
</dbReference>
<evidence type="ECO:0000259" key="5">
    <source>
        <dbReference type="PROSITE" id="PS50931"/>
    </source>
</evidence>
<dbReference type="GO" id="GO:0006351">
    <property type="term" value="P:DNA-templated transcription"/>
    <property type="evidence" value="ECO:0007669"/>
    <property type="project" value="TreeGrafter"/>
</dbReference>
<dbReference type="PANTHER" id="PTHR30537">
    <property type="entry name" value="HTH-TYPE TRANSCRIPTIONAL REGULATOR"/>
    <property type="match status" value="1"/>
</dbReference>
<protein>
    <submittedName>
        <fullName evidence="6">LysR family transcriptional regulator</fullName>
    </submittedName>
</protein>
<dbReference type="RefSeq" id="WP_173739270.1">
    <property type="nucleotide sequence ID" value="NZ_CP123838.1"/>
</dbReference>
<keyword evidence="2" id="KW-0805">Transcription regulation</keyword>
<comment type="similarity">
    <text evidence="1">Belongs to the LysR transcriptional regulatory family.</text>
</comment>
<dbReference type="SUPFAM" id="SSF46785">
    <property type="entry name" value="Winged helix' DNA-binding domain"/>
    <property type="match status" value="1"/>
</dbReference>
<dbReference type="PROSITE" id="PS50931">
    <property type="entry name" value="HTH_LYSR"/>
    <property type="match status" value="1"/>
</dbReference>
<proteinExistence type="inferred from homology"/>
<dbReference type="Proteomes" id="UP000702952">
    <property type="component" value="Unassembled WGS sequence"/>
</dbReference>
<evidence type="ECO:0000256" key="4">
    <source>
        <dbReference type="ARBA" id="ARBA00023163"/>
    </source>
</evidence>
<dbReference type="InterPro" id="IPR036388">
    <property type="entry name" value="WH-like_DNA-bd_sf"/>
</dbReference>
<dbReference type="Pfam" id="PF03466">
    <property type="entry name" value="LysR_substrate"/>
    <property type="match status" value="1"/>
</dbReference>